<feature type="region of interest" description="Disordered" evidence="1">
    <location>
        <begin position="104"/>
        <end position="173"/>
    </location>
</feature>
<dbReference type="Proteomes" id="UP001152523">
    <property type="component" value="Unassembled WGS sequence"/>
</dbReference>
<dbReference type="EMBL" id="CAMAPF010001038">
    <property type="protein sequence ID" value="CAH9142184.1"/>
    <property type="molecule type" value="Genomic_DNA"/>
</dbReference>
<organism evidence="2 3">
    <name type="scientific">Cuscuta epithymum</name>
    <dbReference type="NCBI Taxonomy" id="186058"/>
    <lineage>
        <taxon>Eukaryota</taxon>
        <taxon>Viridiplantae</taxon>
        <taxon>Streptophyta</taxon>
        <taxon>Embryophyta</taxon>
        <taxon>Tracheophyta</taxon>
        <taxon>Spermatophyta</taxon>
        <taxon>Magnoliopsida</taxon>
        <taxon>eudicotyledons</taxon>
        <taxon>Gunneridae</taxon>
        <taxon>Pentapetalae</taxon>
        <taxon>asterids</taxon>
        <taxon>lamiids</taxon>
        <taxon>Solanales</taxon>
        <taxon>Convolvulaceae</taxon>
        <taxon>Cuscuteae</taxon>
        <taxon>Cuscuta</taxon>
        <taxon>Cuscuta subgen. Cuscuta</taxon>
    </lineage>
</organism>
<protein>
    <submittedName>
        <fullName evidence="2">Uncharacterized protein</fullName>
    </submittedName>
</protein>
<reference evidence="2" key="1">
    <citation type="submission" date="2022-07" db="EMBL/GenBank/DDBJ databases">
        <authorList>
            <person name="Macas J."/>
            <person name="Novak P."/>
            <person name="Neumann P."/>
        </authorList>
    </citation>
    <scope>NUCLEOTIDE SEQUENCE</scope>
</reference>
<gene>
    <name evidence="2" type="ORF">CEPIT_LOCUS39707</name>
</gene>
<feature type="region of interest" description="Disordered" evidence="1">
    <location>
        <begin position="1"/>
        <end position="25"/>
    </location>
</feature>
<dbReference type="AlphaFoldDB" id="A0AAV0G381"/>
<keyword evidence="3" id="KW-1185">Reference proteome</keyword>
<name>A0AAV0G381_9ASTE</name>
<sequence>MDVNSRRQVSDEVYSNDGQRKPNKYGLVHFEGGERRNFTRLYPHTDGSDRYLVSIERVVRVIRSEPPEINKPPAPALILEDADDESLETVKKFYDQLSWEQDEYRRPKPAAITNGPPTQANNPQLPPQQKLAAAKPITPAASSDPAAGRPRRPLLSDGWQKRYPKPTDEPIITPKEQDADHVVAKLMEEFNKNRSSGFISYSREMIPNPNPNPNPNPPPQEMVRYYKQGVSTGEWNSQRKAPVIMDSNEALTKFAGAYKESNYIR</sequence>
<evidence type="ECO:0000313" key="2">
    <source>
        <dbReference type="EMBL" id="CAH9142184.1"/>
    </source>
</evidence>
<evidence type="ECO:0000256" key="1">
    <source>
        <dbReference type="SAM" id="MobiDB-lite"/>
    </source>
</evidence>
<feature type="compositionally biased region" description="Basic and acidic residues" evidence="1">
    <location>
        <begin position="1"/>
        <end position="10"/>
    </location>
</feature>
<proteinExistence type="predicted"/>
<comment type="caution">
    <text evidence="2">The sequence shown here is derived from an EMBL/GenBank/DDBJ whole genome shotgun (WGS) entry which is preliminary data.</text>
</comment>
<accession>A0AAV0G381</accession>
<evidence type="ECO:0000313" key="3">
    <source>
        <dbReference type="Proteomes" id="UP001152523"/>
    </source>
</evidence>